<dbReference type="EMBL" id="FOSK01000009">
    <property type="protein sequence ID" value="SFK81570.1"/>
    <property type="molecule type" value="Genomic_DNA"/>
</dbReference>
<comment type="caution">
    <text evidence="2">The sequence shown here is derived from an EMBL/GenBank/DDBJ whole genome shotgun (WGS) entry which is preliminary data.</text>
</comment>
<feature type="transmembrane region" description="Helical" evidence="1">
    <location>
        <begin position="6"/>
        <end position="29"/>
    </location>
</feature>
<evidence type="ECO:0000313" key="3">
    <source>
        <dbReference type="Proteomes" id="UP000199598"/>
    </source>
</evidence>
<organism evidence="2 3">
    <name type="scientific">Pseudovibrio ascidiaceicola</name>
    <dbReference type="NCBI Taxonomy" id="285279"/>
    <lineage>
        <taxon>Bacteria</taxon>
        <taxon>Pseudomonadati</taxon>
        <taxon>Pseudomonadota</taxon>
        <taxon>Alphaproteobacteria</taxon>
        <taxon>Hyphomicrobiales</taxon>
        <taxon>Stappiaceae</taxon>
        <taxon>Pseudovibrio</taxon>
    </lineage>
</organism>
<evidence type="ECO:0000256" key="1">
    <source>
        <dbReference type="SAM" id="Phobius"/>
    </source>
</evidence>
<evidence type="ECO:0000313" key="2">
    <source>
        <dbReference type="EMBL" id="SFK81570.1"/>
    </source>
</evidence>
<reference evidence="2 3" key="1">
    <citation type="submission" date="2016-10" db="EMBL/GenBank/DDBJ databases">
        <authorList>
            <person name="Varghese N."/>
            <person name="Submissions S."/>
        </authorList>
    </citation>
    <scope>NUCLEOTIDE SEQUENCE [LARGE SCALE GENOMIC DNA]</scope>
    <source>
        <strain evidence="2 3">DSM 16392</strain>
    </source>
</reference>
<accession>A0A1I4CLN6</accession>
<keyword evidence="1" id="KW-0472">Membrane</keyword>
<keyword evidence="1" id="KW-0812">Transmembrane</keyword>
<dbReference type="Proteomes" id="UP000199598">
    <property type="component" value="Unassembled WGS sequence"/>
</dbReference>
<name>A0A1I4CLN6_9HYPH</name>
<feature type="transmembrane region" description="Helical" evidence="1">
    <location>
        <begin position="49"/>
        <end position="74"/>
    </location>
</feature>
<protein>
    <submittedName>
        <fullName evidence="2">Uncharacterized protein</fullName>
    </submittedName>
</protein>
<proteinExistence type="predicted"/>
<keyword evidence="1" id="KW-1133">Transmembrane helix</keyword>
<keyword evidence="3" id="KW-1185">Reference proteome</keyword>
<gene>
    <name evidence="2" type="ORF">SAMN04488518_109214</name>
</gene>
<sequence length="83" mass="9232">MLVFFVMLSGVFFMVMHFGVVVAIVRVALARAVLMRVFVALRITSMLGLGMAFLAALVLLTIFVMFMLMIIVIATRHFFLGMG</sequence>